<dbReference type="Proteomes" id="UP001327093">
    <property type="component" value="Unassembled WGS sequence"/>
</dbReference>
<reference evidence="2 3" key="1">
    <citation type="submission" date="2023-10" db="EMBL/GenBank/DDBJ databases">
        <title>Saccharopolyspora sp. nov., isolated from mangrove soil.</title>
        <authorList>
            <person name="Lu Y."/>
            <person name="Liu W."/>
        </authorList>
    </citation>
    <scope>NUCLEOTIDE SEQUENCE [LARGE SCALE GENOMIC DNA]</scope>
    <source>
        <strain evidence="2 3">S2-29</strain>
    </source>
</reference>
<gene>
    <name evidence="2" type="ORF">R4I43_13135</name>
</gene>
<feature type="transmembrane region" description="Helical" evidence="1">
    <location>
        <begin position="6"/>
        <end position="30"/>
    </location>
</feature>
<keyword evidence="1" id="KW-0812">Transmembrane</keyword>
<sequence length="114" mass="12703">MTSDQIVAVIALSTFGVTTVGITVAMFVLNRRSPNRRTIRQAWAQASKSERWLWVMPCVGLPGFLWNAFRPDDLPRPVSSLITLALIVALLVPLAGFGRAWRQERRAARGDRNA</sequence>
<keyword evidence="3" id="KW-1185">Reference proteome</keyword>
<name>A0ABU6A9X1_9PSEU</name>
<organism evidence="2 3">
    <name type="scientific">Saccharopolyspora mangrovi</name>
    <dbReference type="NCBI Taxonomy" id="3082379"/>
    <lineage>
        <taxon>Bacteria</taxon>
        <taxon>Bacillati</taxon>
        <taxon>Actinomycetota</taxon>
        <taxon>Actinomycetes</taxon>
        <taxon>Pseudonocardiales</taxon>
        <taxon>Pseudonocardiaceae</taxon>
        <taxon>Saccharopolyspora</taxon>
    </lineage>
</organism>
<evidence type="ECO:0000313" key="3">
    <source>
        <dbReference type="Proteomes" id="UP001327093"/>
    </source>
</evidence>
<keyword evidence="1" id="KW-0472">Membrane</keyword>
<dbReference type="RefSeq" id="WP_324265869.1">
    <property type="nucleotide sequence ID" value="NZ_JAWLNX010000007.1"/>
</dbReference>
<evidence type="ECO:0000313" key="2">
    <source>
        <dbReference type="EMBL" id="MEB3368350.1"/>
    </source>
</evidence>
<feature type="transmembrane region" description="Helical" evidence="1">
    <location>
        <begin position="51"/>
        <end position="69"/>
    </location>
</feature>
<comment type="caution">
    <text evidence="2">The sequence shown here is derived from an EMBL/GenBank/DDBJ whole genome shotgun (WGS) entry which is preliminary data.</text>
</comment>
<dbReference type="EMBL" id="JAWLNX010000007">
    <property type="protein sequence ID" value="MEB3368350.1"/>
    <property type="molecule type" value="Genomic_DNA"/>
</dbReference>
<feature type="transmembrane region" description="Helical" evidence="1">
    <location>
        <begin position="81"/>
        <end position="101"/>
    </location>
</feature>
<keyword evidence="1" id="KW-1133">Transmembrane helix</keyword>
<accession>A0ABU6A9X1</accession>
<evidence type="ECO:0000256" key="1">
    <source>
        <dbReference type="SAM" id="Phobius"/>
    </source>
</evidence>
<protein>
    <recommendedName>
        <fullName evidence="4">SdpI family protein</fullName>
    </recommendedName>
</protein>
<proteinExistence type="predicted"/>
<evidence type="ECO:0008006" key="4">
    <source>
        <dbReference type="Google" id="ProtNLM"/>
    </source>
</evidence>